<protein>
    <submittedName>
        <fullName evidence="3">Uncharacterized protein</fullName>
    </submittedName>
</protein>
<gene>
    <name evidence="3" type="ORF">BT63DRAFT_299489</name>
</gene>
<dbReference type="EMBL" id="MU004237">
    <property type="protein sequence ID" value="KAF2667733.1"/>
    <property type="molecule type" value="Genomic_DNA"/>
</dbReference>
<evidence type="ECO:0000256" key="2">
    <source>
        <dbReference type="SAM" id="MobiDB-lite"/>
    </source>
</evidence>
<evidence type="ECO:0000313" key="3">
    <source>
        <dbReference type="EMBL" id="KAF2667733.1"/>
    </source>
</evidence>
<feature type="region of interest" description="Disordered" evidence="2">
    <location>
        <begin position="210"/>
        <end position="251"/>
    </location>
</feature>
<evidence type="ECO:0000256" key="1">
    <source>
        <dbReference type="SAM" id="Coils"/>
    </source>
</evidence>
<evidence type="ECO:0000313" key="4">
    <source>
        <dbReference type="Proteomes" id="UP000799302"/>
    </source>
</evidence>
<keyword evidence="1" id="KW-0175">Coiled coil</keyword>
<accession>A0A6A6U8V6</accession>
<proteinExistence type="predicted"/>
<feature type="coiled-coil region" evidence="1">
    <location>
        <begin position="344"/>
        <end position="371"/>
    </location>
</feature>
<name>A0A6A6U8V6_9PEZI</name>
<feature type="region of interest" description="Disordered" evidence="2">
    <location>
        <begin position="1"/>
        <end position="50"/>
    </location>
</feature>
<feature type="compositionally biased region" description="Basic and acidic residues" evidence="2">
    <location>
        <begin position="12"/>
        <end position="50"/>
    </location>
</feature>
<organism evidence="3 4">
    <name type="scientific">Microthyrium microscopicum</name>
    <dbReference type="NCBI Taxonomy" id="703497"/>
    <lineage>
        <taxon>Eukaryota</taxon>
        <taxon>Fungi</taxon>
        <taxon>Dikarya</taxon>
        <taxon>Ascomycota</taxon>
        <taxon>Pezizomycotina</taxon>
        <taxon>Dothideomycetes</taxon>
        <taxon>Dothideomycetes incertae sedis</taxon>
        <taxon>Microthyriales</taxon>
        <taxon>Microthyriaceae</taxon>
        <taxon>Microthyrium</taxon>
    </lineage>
</organism>
<feature type="region of interest" description="Disordered" evidence="2">
    <location>
        <begin position="92"/>
        <end position="111"/>
    </location>
</feature>
<sequence length="444" mass="51201">MSKRSFADTVESSDRADDYRVRRDRHHDLRRDRHRDLSSERRYYEQRSDRYDDMRRGHYEDVRSDHHHDLRHRSRNDHYENHITSVEQVYQGHASPEVTGTEEQSGEWSTPELYPYPVLSAELQQQLAAFSPPDLASGSSTINTSPNPFFENSSLQVSSLTPPAESQQTDNQTLNQSNAELLAALLNEPPPDFGAEIESLFDSFNETFNDSEHEDEHEYDSDQTAVEEASEEESEEESELEDRLNLTSDPNHGQEQMIQQIIQHASQEEFTNFLNTLSDYDPSTWTPQVPPPPSVSQTNVQLQPEFLPPTYIQPQAGVQAQTNQTNVLSAITHSPLFIVENSIYDMQKEQMEELERQESELEQNTASSELTRIREELYALQVAHLDFLKQKEAQYMVYLNTPIADGSEHDGIAKAMLTKSRLEMYNLRTAMLKHLNRLREELQG</sequence>
<reference evidence="3" key="1">
    <citation type="journal article" date="2020" name="Stud. Mycol.">
        <title>101 Dothideomycetes genomes: a test case for predicting lifestyles and emergence of pathogens.</title>
        <authorList>
            <person name="Haridas S."/>
            <person name="Albert R."/>
            <person name="Binder M."/>
            <person name="Bloem J."/>
            <person name="Labutti K."/>
            <person name="Salamov A."/>
            <person name="Andreopoulos B."/>
            <person name="Baker S."/>
            <person name="Barry K."/>
            <person name="Bills G."/>
            <person name="Bluhm B."/>
            <person name="Cannon C."/>
            <person name="Castanera R."/>
            <person name="Culley D."/>
            <person name="Daum C."/>
            <person name="Ezra D."/>
            <person name="Gonzalez J."/>
            <person name="Henrissat B."/>
            <person name="Kuo A."/>
            <person name="Liang C."/>
            <person name="Lipzen A."/>
            <person name="Lutzoni F."/>
            <person name="Magnuson J."/>
            <person name="Mondo S."/>
            <person name="Nolan M."/>
            <person name="Ohm R."/>
            <person name="Pangilinan J."/>
            <person name="Park H.-J."/>
            <person name="Ramirez L."/>
            <person name="Alfaro M."/>
            <person name="Sun H."/>
            <person name="Tritt A."/>
            <person name="Yoshinaga Y."/>
            <person name="Zwiers L.-H."/>
            <person name="Turgeon B."/>
            <person name="Goodwin S."/>
            <person name="Spatafora J."/>
            <person name="Crous P."/>
            <person name="Grigoriev I."/>
        </authorList>
    </citation>
    <scope>NUCLEOTIDE SEQUENCE</scope>
    <source>
        <strain evidence="3">CBS 115976</strain>
    </source>
</reference>
<feature type="compositionally biased region" description="Polar residues" evidence="2">
    <location>
        <begin position="137"/>
        <end position="172"/>
    </location>
</feature>
<feature type="region of interest" description="Disordered" evidence="2">
    <location>
        <begin position="131"/>
        <end position="172"/>
    </location>
</feature>
<keyword evidence="4" id="KW-1185">Reference proteome</keyword>
<feature type="compositionally biased region" description="Acidic residues" evidence="2">
    <location>
        <begin position="228"/>
        <end position="240"/>
    </location>
</feature>
<dbReference type="Proteomes" id="UP000799302">
    <property type="component" value="Unassembled WGS sequence"/>
</dbReference>
<dbReference type="AlphaFoldDB" id="A0A6A6U8V6"/>